<dbReference type="Pfam" id="PF01490">
    <property type="entry name" value="Aa_trans"/>
    <property type="match status" value="1"/>
</dbReference>
<evidence type="ECO:0000259" key="6">
    <source>
        <dbReference type="Pfam" id="PF01490"/>
    </source>
</evidence>
<keyword evidence="3 5" id="KW-1133">Transmembrane helix</keyword>
<feature type="domain" description="Amino acid transporter transmembrane" evidence="6">
    <location>
        <begin position="3"/>
        <end position="125"/>
    </location>
</feature>
<feature type="transmembrane region" description="Helical" evidence="5">
    <location>
        <begin position="43"/>
        <end position="62"/>
    </location>
</feature>
<reference evidence="7" key="2">
    <citation type="submission" date="2014-07" db="EMBL/GenBank/DDBJ databases">
        <authorList>
            <person name="Hull J."/>
        </authorList>
    </citation>
    <scope>NUCLEOTIDE SEQUENCE</scope>
</reference>
<evidence type="ECO:0000256" key="4">
    <source>
        <dbReference type="ARBA" id="ARBA00023136"/>
    </source>
</evidence>
<keyword evidence="4 5" id="KW-0472">Membrane</keyword>
<dbReference type="AlphaFoldDB" id="A0A0A9Y3V8"/>
<evidence type="ECO:0000256" key="1">
    <source>
        <dbReference type="ARBA" id="ARBA00004370"/>
    </source>
</evidence>
<comment type="subcellular location">
    <subcellularLocation>
        <location evidence="1">Membrane</location>
    </subcellularLocation>
</comment>
<dbReference type="GO" id="GO:0016020">
    <property type="term" value="C:membrane"/>
    <property type="evidence" value="ECO:0007669"/>
    <property type="project" value="UniProtKB-SubCell"/>
</dbReference>
<evidence type="ECO:0000256" key="2">
    <source>
        <dbReference type="ARBA" id="ARBA00022692"/>
    </source>
</evidence>
<proteinExistence type="predicted"/>
<feature type="transmembrane region" description="Helical" evidence="5">
    <location>
        <begin position="69"/>
        <end position="91"/>
    </location>
</feature>
<protein>
    <submittedName>
        <fullName evidence="7">Putative sodium-coupled neutral amino acid transporter 6</fullName>
    </submittedName>
</protein>
<reference evidence="7" key="1">
    <citation type="journal article" date="2014" name="PLoS ONE">
        <title>Transcriptome-Based Identification of ABC Transporters in the Western Tarnished Plant Bug Lygus hesperus.</title>
        <authorList>
            <person name="Hull J.J."/>
            <person name="Chaney K."/>
            <person name="Geib S.M."/>
            <person name="Fabrick J.A."/>
            <person name="Brent C.S."/>
            <person name="Walsh D."/>
            <person name="Lavine L.C."/>
        </authorList>
    </citation>
    <scope>NUCLEOTIDE SEQUENCE</scope>
</reference>
<evidence type="ECO:0000256" key="5">
    <source>
        <dbReference type="SAM" id="Phobius"/>
    </source>
</evidence>
<keyword evidence="2 5" id="KW-0812">Transmembrane</keyword>
<accession>A0A0A9Y3V8</accession>
<dbReference type="InterPro" id="IPR013057">
    <property type="entry name" value="AA_transpt_TM"/>
</dbReference>
<dbReference type="EMBL" id="GBHO01015882">
    <property type="protein sequence ID" value="JAG27722.1"/>
    <property type="molecule type" value="Transcribed_RNA"/>
</dbReference>
<gene>
    <name evidence="7" type="primary">SLC38A6_1</name>
    <name evidence="7" type="ORF">CM83_54531</name>
</gene>
<evidence type="ECO:0000256" key="3">
    <source>
        <dbReference type="ARBA" id="ARBA00022989"/>
    </source>
</evidence>
<organism evidence="7">
    <name type="scientific">Lygus hesperus</name>
    <name type="common">Western plant bug</name>
    <dbReference type="NCBI Taxonomy" id="30085"/>
    <lineage>
        <taxon>Eukaryota</taxon>
        <taxon>Metazoa</taxon>
        <taxon>Ecdysozoa</taxon>
        <taxon>Arthropoda</taxon>
        <taxon>Hexapoda</taxon>
        <taxon>Insecta</taxon>
        <taxon>Pterygota</taxon>
        <taxon>Neoptera</taxon>
        <taxon>Paraneoptera</taxon>
        <taxon>Hemiptera</taxon>
        <taxon>Heteroptera</taxon>
        <taxon>Panheteroptera</taxon>
        <taxon>Cimicomorpha</taxon>
        <taxon>Miridae</taxon>
        <taxon>Mirini</taxon>
        <taxon>Lygus</taxon>
    </lineage>
</organism>
<evidence type="ECO:0000313" key="7">
    <source>
        <dbReference type="EMBL" id="JAG27722.1"/>
    </source>
</evidence>
<sequence>MALCQLLCCFSAAISYVFCIFPCRQSAFMFFSDNIQTKVPKDMRVKLGIVLSVISVLFAIMLPDVAKVVSILGALFSATISMTFPALFALRMHWSCTYLTCKIDYYMCCVLLLFGVLFSIGGTILSIVFAL</sequence>
<name>A0A0A9Y3V8_LYGHE</name>
<feature type="transmembrane region" description="Helical" evidence="5">
    <location>
        <begin position="103"/>
        <end position="130"/>
    </location>
</feature>